<dbReference type="Proteomes" id="UP000053660">
    <property type="component" value="Unassembled WGS sequence"/>
</dbReference>
<evidence type="ECO:0000313" key="1">
    <source>
        <dbReference type="EMBL" id="KHJ74956.1"/>
    </source>
</evidence>
<dbReference type="AlphaFoldDB" id="A0A0B1RTJ0"/>
<sequence>MSNLAQRASVARGFTLAASRPTRLVDSRAGTHPAVSHVSLVAPKTLCLNRFSGCPNLFYPKSSKGMNKPGTMYEDIKPNTLEFFNSRSRVKHLDAEEKIVFLFDYSTVPVKPSHDGTNGPLLYTGQEVIDWRVLRDL</sequence>
<reference evidence="1 2" key="1">
    <citation type="submission" date="2014-03" db="EMBL/GenBank/DDBJ databases">
        <title>Draft genome of the hookworm Oesophagostomum dentatum.</title>
        <authorList>
            <person name="Mitreva M."/>
        </authorList>
    </citation>
    <scope>NUCLEOTIDE SEQUENCE [LARGE SCALE GENOMIC DNA]</scope>
    <source>
        <strain evidence="1 2">OD-Hann</strain>
    </source>
</reference>
<dbReference type="OrthoDB" id="5834103at2759"/>
<proteinExistence type="predicted"/>
<gene>
    <name evidence="1" type="ORF">OESDEN_25428</name>
</gene>
<evidence type="ECO:0000313" key="2">
    <source>
        <dbReference type="Proteomes" id="UP000053660"/>
    </source>
</evidence>
<organism evidence="1 2">
    <name type="scientific">Oesophagostomum dentatum</name>
    <name type="common">Nodular worm</name>
    <dbReference type="NCBI Taxonomy" id="61180"/>
    <lineage>
        <taxon>Eukaryota</taxon>
        <taxon>Metazoa</taxon>
        <taxon>Ecdysozoa</taxon>
        <taxon>Nematoda</taxon>
        <taxon>Chromadorea</taxon>
        <taxon>Rhabditida</taxon>
        <taxon>Rhabditina</taxon>
        <taxon>Rhabditomorpha</taxon>
        <taxon>Strongyloidea</taxon>
        <taxon>Strongylidae</taxon>
        <taxon>Oesophagostomum</taxon>
    </lineage>
</organism>
<dbReference type="EMBL" id="KN613219">
    <property type="protein sequence ID" value="KHJ74956.1"/>
    <property type="molecule type" value="Genomic_DNA"/>
</dbReference>
<accession>A0A0B1RTJ0</accession>
<name>A0A0B1RTJ0_OESDE</name>
<keyword evidence="2" id="KW-1185">Reference proteome</keyword>
<protein>
    <submittedName>
        <fullName evidence="1">Uncharacterized protein</fullName>
    </submittedName>
</protein>
<feature type="non-terminal residue" evidence="1">
    <location>
        <position position="137"/>
    </location>
</feature>